<protein>
    <submittedName>
        <fullName evidence="1">Cystathionine gamma-lyase</fullName>
    </submittedName>
</protein>
<name>A0AAE1L8V0_9NEOP</name>
<sequence>MRTSQPSLTPARPGPAVCRVCCRPLRSLSLCVCRRPRASAPTPCEEDAVEWRVLVRKTGEELYASMEPDGVLEPGQRVFLVASVPEPTFLGREPYEELGGVVSALMPNGRVRHLDLQSRKLGNTVGPLLRSPATAVLLSAETWTTLPPWRLTVDAVLRGDLLPFGGAPPPPPPLRRDVDLAEVADVLASLSCCPVDVELRLEGRAGLSERVRRLLGDAGLRPARAAPAAPQGAVGLLVGSGPPEAPLHGALALLLVRSPALCFLRLRARDVRHVFLLAHRLVGGLPQHTKLTAVADDRGRRPGDEAGVDRDDLVRDLLRALEDELGALAAPAAPTLTRAALHPLELATDRAAQRLRVASA</sequence>
<organism evidence="1 2">
    <name type="scientific">Frankliniella fusca</name>
    <dbReference type="NCBI Taxonomy" id="407009"/>
    <lineage>
        <taxon>Eukaryota</taxon>
        <taxon>Metazoa</taxon>
        <taxon>Ecdysozoa</taxon>
        <taxon>Arthropoda</taxon>
        <taxon>Hexapoda</taxon>
        <taxon>Insecta</taxon>
        <taxon>Pterygota</taxon>
        <taxon>Neoptera</taxon>
        <taxon>Paraneoptera</taxon>
        <taxon>Thysanoptera</taxon>
        <taxon>Terebrantia</taxon>
        <taxon>Thripoidea</taxon>
        <taxon>Thripidae</taxon>
        <taxon>Frankliniella</taxon>
    </lineage>
</organism>
<keyword evidence="2" id="KW-1185">Reference proteome</keyword>
<dbReference type="Proteomes" id="UP001219518">
    <property type="component" value="Unassembled WGS sequence"/>
</dbReference>
<accession>A0AAE1L8V0</accession>
<evidence type="ECO:0000313" key="2">
    <source>
        <dbReference type="Proteomes" id="UP001219518"/>
    </source>
</evidence>
<reference evidence="1" key="2">
    <citation type="journal article" date="2023" name="BMC Genomics">
        <title>Pest status, molecular evolution, and epigenetic factors derived from the genome assembly of Frankliniella fusca, a thysanopteran phytovirus vector.</title>
        <authorList>
            <person name="Catto M.A."/>
            <person name="Labadie P.E."/>
            <person name="Jacobson A.L."/>
            <person name="Kennedy G.G."/>
            <person name="Srinivasan R."/>
            <person name="Hunt B.G."/>
        </authorList>
    </citation>
    <scope>NUCLEOTIDE SEQUENCE</scope>
    <source>
        <strain evidence="1">PL_HMW_Pooled</strain>
    </source>
</reference>
<dbReference type="AlphaFoldDB" id="A0AAE1L8V0"/>
<dbReference type="EMBL" id="JAHWGI010000219">
    <property type="protein sequence ID" value="KAK3911046.1"/>
    <property type="molecule type" value="Genomic_DNA"/>
</dbReference>
<comment type="caution">
    <text evidence="1">The sequence shown here is derived from an EMBL/GenBank/DDBJ whole genome shotgun (WGS) entry which is preliminary data.</text>
</comment>
<reference evidence="1" key="1">
    <citation type="submission" date="2021-07" db="EMBL/GenBank/DDBJ databases">
        <authorList>
            <person name="Catto M.A."/>
            <person name="Jacobson A."/>
            <person name="Kennedy G."/>
            <person name="Labadie P."/>
            <person name="Hunt B.G."/>
            <person name="Srinivasan R."/>
        </authorList>
    </citation>
    <scope>NUCLEOTIDE SEQUENCE</scope>
    <source>
        <strain evidence="1">PL_HMW_Pooled</strain>
        <tissue evidence="1">Head</tissue>
    </source>
</reference>
<proteinExistence type="predicted"/>
<gene>
    <name evidence="1" type="ORF">KUF71_020750</name>
</gene>
<evidence type="ECO:0000313" key="1">
    <source>
        <dbReference type="EMBL" id="KAK3911046.1"/>
    </source>
</evidence>